<accession>A0A9P4Y810</accession>
<sequence>MSSRNNPNDLLNGYTGPLPSMQGQDLLNSNRHNVLLPSMQPQDPIRRFIENHTNSYNTGRNTFTFSRDAARDGSGSVNLLDGNCQLRAERSHDRNWSSRATVSSDRVTLASGSANVIRSSGSGTPRAQASRGSIRLSTTTMSAATLRRVSRTTTGGSVLSFGGQ</sequence>
<dbReference type="EMBL" id="MU032345">
    <property type="protein sequence ID" value="KAF3768233.1"/>
    <property type="molecule type" value="Genomic_DNA"/>
</dbReference>
<dbReference type="GeneID" id="63840142"/>
<reference evidence="1" key="1">
    <citation type="journal article" date="2020" name="Phytopathology">
        <title>Genome sequence of the chestnut blight fungus Cryphonectria parasitica EP155: A fundamental resource for an archetypical invasive plant pathogen.</title>
        <authorList>
            <person name="Crouch J.A."/>
            <person name="Dawe A."/>
            <person name="Aerts A."/>
            <person name="Barry K."/>
            <person name="Churchill A.C.L."/>
            <person name="Grimwood J."/>
            <person name="Hillman B."/>
            <person name="Milgroom M.G."/>
            <person name="Pangilinan J."/>
            <person name="Smith M."/>
            <person name="Salamov A."/>
            <person name="Schmutz J."/>
            <person name="Yadav J."/>
            <person name="Grigoriev I.V."/>
            <person name="Nuss D."/>
        </authorList>
    </citation>
    <scope>NUCLEOTIDE SEQUENCE</scope>
    <source>
        <strain evidence="1">EP155</strain>
    </source>
</reference>
<evidence type="ECO:0000313" key="1">
    <source>
        <dbReference type="EMBL" id="KAF3768233.1"/>
    </source>
</evidence>
<dbReference type="RefSeq" id="XP_040779194.1">
    <property type="nucleotide sequence ID" value="XM_040923013.1"/>
</dbReference>
<name>A0A9P4Y810_CRYP1</name>
<organism evidence="1 2">
    <name type="scientific">Cryphonectria parasitica (strain ATCC 38755 / EP155)</name>
    <dbReference type="NCBI Taxonomy" id="660469"/>
    <lineage>
        <taxon>Eukaryota</taxon>
        <taxon>Fungi</taxon>
        <taxon>Dikarya</taxon>
        <taxon>Ascomycota</taxon>
        <taxon>Pezizomycotina</taxon>
        <taxon>Sordariomycetes</taxon>
        <taxon>Sordariomycetidae</taxon>
        <taxon>Diaporthales</taxon>
        <taxon>Cryphonectriaceae</taxon>
        <taxon>Cryphonectria-Endothia species complex</taxon>
        <taxon>Cryphonectria</taxon>
    </lineage>
</organism>
<keyword evidence="2" id="KW-1185">Reference proteome</keyword>
<evidence type="ECO:0000313" key="2">
    <source>
        <dbReference type="Proteomes" id="UP000803844"/>
    </source>
</evidence>
<protein>
    <submittedName>
        <fullName evidence="1">Uncharacterized protein</fullName>
    </submittedName>
</protein>
<gene>
    <name evidence="1" type="ORF">M406DRAFT_354867</name>
</gene>
<proteinExistence type="predicted"/>
<dbReference type="AlphaFoldDB" id="A0A9P4Y810"/>
<comment type="caution">
    <text evidence="1">The sequence shown here is derived from an EMBL/GenBank/DDBJ whole genome shotgun (WGS) entry which is preliminary data.</text>
</comment>
<dbReference type="Proteomes" id="UP000803844">
    <property type="component" value="Unassembled WGS sequence"/>
</dbReference>